<protein>
    <submittedName>
        <fullName evidence="3">DUF2330 domain-containing protein</fullName>
    </submittedName>
</protein>
<organism evidence="3 4">
    <name type="scientific">Streptomyces diacarni</name>
    <dbReference type="NCBI Taxonomy" id="2800381"/>
    <lineage>
        <taxon>Bacteria</taxon>
        <taxon>Bacillati</taxon>
        <taxon>Actinomycetota</taxon>
        <taxon>Actinomycetes</taxon>
        <taxon>Kitasatosporales</taxon>
        <taxon>Streptomycetaceae</taxon>
        <taxon>Streptomyces</taxon>
    </lineage>
</organism>
<keyword evidence="2" id="KW-0812">Transmembrane</keyword>
<feature type="region of interest" description="Disordered" evidence="1">
    <location>
        <begin position="167"/>
        <end position="205"/>
    </location>
</feature>
<evidence type="ECO:0000313" key="4">
    <source>
        <dbReference type="Proteomes" id="UP000252914"/>
    </source>
</evidence>
<evidence type="ECO:0000256" key="2">
    <source>
        <dbReference type="SAM" id="Phobius"/>
    </source>
</evidence>
<name>A0A367EDB5_9ACTN</name>
<feature type="compositionally biased region" description="Gly residues" evidence="1">
    <location>
        <begin position="175"/>
        <end position="200"/>
    </location>
</feature>
<accession>A0A367EDB5</accession>
<reference evidence="3 4" key="1">
    <citation type="submission" date="2018-06" db="EMBL/GenBank/DDBJ databases">
        <title>Streptomyces reniochalinae sp. nov. and Streptomyces diacarnus sp. nov. from marine sponges.</title>
        <authorList>
            <person name="Li L."/>
        </authorList>
    </citation>
    <scope>NUCLEOTIDE SEQUENCE [LARGE SCALE GENOMIC DNA]</scope>
    <source>
        <strain evidence="3 4">LHW51701</strain>
    </source>
</reference>
<dbReference type="InterPro" id="IPR019283">
    <property type="entry name" value="DUF2330"/>
</dbReference>
<comment type="caution">
    <text evidence="3">The sequence shown here is derived from an EMBL/GenBank/DDBJ whole genome shotgun (WGS) entry which is preliminary data.</text>
</comment>
<evidence type="ECO:0000256" key="1">
    <source>
        <dbReference type="SAM" id="MobiDB-lite"/>
    </source>
</evidence>
<dbReference type="AlphaFoldDB" id="A0A367EDB5"/>
<evidence type="ECO:0000313" key="3">
    <source>
        <dbReference type="EMBL" id="RCG15712.1"/>
    </source>
</evidence>
<keyword evidence="4" id="KW-1185">Reference proteome</keyword>
<gene>
    <name evidence="3" type="ORF">DTL70_29695</name>
</gene>
<sequence>MVPANQSRIGVNQETSAVRWDGRTEQIVMRLTVHGDAEEAAWIMPVPHRASVELGESRLFDELAALTAPRPEERPYFWPRSGDWPFEDTDGAAAPPGAAAQGPGVDVVGRERLGPFDVARLAADDPGALRDWLRGNGFRLPPRVADELAPYVERNWEYVAVRLAPSKQQDAPGAAGSGGTADGGGAAGEEGAAGDGGAQDTGGDVLSGALQPLHLTFSSDRLVYPMRLSRAAREPQSLGLYVLAPHRMEPRDSIGGRTPEVTFADRLEAADQPELVRELADGDVHLTALRQNFPEPEKITGDHVLRRAASDRPFHRTYDQDVLLRWGGVPAWMVTVGGALLLVLVLVTALLVRRGRRRNAPPRYPVVPGA</sequence>
<keyword evidence="2" id="KW-1133">Transmembrane helix</keyword>
<feature type="region of interest" description="Disordered" evidence="1">
    <location>
        <begin position="85"/>
        <end position="106"/>
    </location>
</feature>
<dbReference type="Proteomes" id="UP000252914">
    <property type="component" value="Unassembled WGS sequence"/>
</dbReference>
<dbReference type="EMBL" id="QOIN01000066">
    <property type="protein sequence ID" value="RCG15712.1"/>
    <property type="molecule type" value="Genomic_DNA"/>
</dbReference>
<proteinExistence type="predicted"/>
<keyword evidence="2" id="KW-0472">Membrane</keyword>
<feature type="transmembrane region" description="Helical" evidence="2">
    <location>
        <begin position="331"/>
        <end position="352"/>
    </location>
</feature>
<dbReference type="Pfam" id="PF10092">
    <property type="entry name" value="DUF2330"/>
    <property type="match status" value="2"/>
</dbReference>
<feature type="compositionally biased region" description="Low complexity" evidence="1">
    <location>
        <begin position="91"/>
        <end position="106"/>
    </location>
</feature>